<evidence type="ECO:0000313" key="3">
    <source>
        <dbReference type="Proteomes" id="UP001172630"/>
    </source>
</evidence>
<dbReference type="EMBL" id="JARFYN010000064">
    <property type="protein sequence ID" value="MDL2409968.1"/>
    <property type="molecule type" value="Genomic_DNA"/>
</dbReference>
<feature type="region of interest" description="Disordered" evidence="1">
    <location>
        <begin position="46"/>
        <end position="81"/>
    </location>
</feature>
<dbReference type="Proteomes" id="UP001172630">
    <property type="component" value="Unassembled WGS sequence"/>
</dbReference>
<sequence>MTTSEQPSFATGERMHHGMFGGGKIVSISEGRALISFDDGEIRTIGQQYLKKPPTQKPVNDNKSAMSSAPRFSPSSPPAQAEDQSIVLINPAEWHGKPVPERKWYVEDLIPMRQVTIVNGDGGVGKSLLTLQLAAAGAMAVDTLQMKPCAGRTLYVGAEDEAEEFHRRLLDIAKSHGRTLVDLAEFRLLPLADRDALLAMPDKSGKMLATPLMRDIVDFTCDWKPSLIVFDTAADLFGGDEIKRGQVRQFIGMLRQLAIGVDCAVILLAHPSVQGIQTGTGSSGSTAWNNSVRSRLYLTRPEAKDADPDLRILKTMKANYGTTGGEIRLRWKDGAFVLDDGKPQLGSQLLAAKAERVFKDVLSLFNRTGQNVSDVTGTSYAPAKMAKHPAAEGMSKKALADAMQRLIDSGDVRIVMEGPPSRQRKRLILASEDFGPRG</sequence>
<keyword evidence="3" id="KW-1185">Reference proteome</keyword>
<feature type="compositionally biased region" description="Low complexity" evidence="1">
    <location>
        <begin position="64"/>
        <end position="81"/>
    </location>
</feature>
<dbReference type="Gene3D" id="3.40.50.300">
    <property type="entry name" value="P-loop containing nucleotide triphosphate hydrolases"/>
    <property type="match status" value="1"/>
</dbReference>
<comment type="caution">
    <text evidence="2">The sequence shown here is derived from an EMBL/GenBank/DDBJ whole genome shotgun (WGS) entry which is preliminary data.</text>
</comment>
<organism evidence="2 3">
    <name type="scientific">Rhizobium calliandrae</name>
    <dbReference type="NCBI Taxonomy" id="1312182"/>
    <lineage>
        <taxon>Bacteria</taxon>
        <taxon>Pseudomonadati</taxon>
        <taxon>Pseudomonadota</taxon>
        <taxon>Alphaproteobacteria</taxon>
        <taxon>Hyphomicrobiales</taxon>
        <taxon>Rhizobiaceae</taxon>
        <taxon>Rhizobium/Agrobacterium group</taxon>
        <taxon>Rhizobium</taxon>
    </lineage>
</organism>
<dbReference type="RefSeq" id="WP_285883686.1">
    <property type="nucleotide sequence ID" value="NZ_JARFYN010000064.1"/>
</dbReference>
<evidence type="ECO:0000313" key="2">
    <source>
        <dbReference type="EMBL" id="MDL2409968.1"/>
    </source>
</evidence>
<protein>
    <submittedName>
        <fullName evidence="2">AAA family ATPase</fullName>
    </submittedName>
</protein>
<accession>A0ABT7KPU9</accession>
<dbReference type="SUPFAM" id="SSF52540">
    <property type="entry name" value="P-loop containing nucleoside triphosphate hydrolases"/>
    <property type="match status" value="1"/>
</dbReference>
<name>A0ABT7KPU9_9HYPH</name>
<proteinExistence type="predicted"/>
<reference evidence="2" key="1">
    <citation type="submission" date="2023-06" db="EMBL/GenBank/DDBJ databases">
        <title>Phylogenetic Diversity of Rhizobium strains.</title>
        <authorList>
            <person name="Moura F.T."/>
            <person name="Helene L.C.F."/>
            <person name="Hungria M."/>
        </authorList>
    </citation>
    <scope>NUCLEOTIDE SEQUENCE</scope>
    <source>
        <strain evidence="2">CCGE524</strain>
    </source>
</reference>
<gene>
    <name evidence="2" type="ORF">PY650_31000</name>
</gene>
<dbReference type="InterPro" id="IPR027417">
    <property type="entry name" value="P-loop_NTPase"/>
</dbReference>
<evidence type="ECO:0000256" key="1">
    <source>
        <dbReference type="SAM" id="MobiDB-lite"/>
    </source>
</evidence>
<dbReference type="Pfam" id="PF13481">
    <property type="entry name" value="AAA_25"/>
    <property type="match status" value="1"/>
</dbReference>